<reference evidence="1 2" key="1">
    <citation type="submission" date="2013-09" db="EMBL/GenBank/DDBJ databases">
        <title>Complete genome sequence of Corynebacterium doosanense CAU 212(T) (=DSM 45436(T)), isolated from activated sludge.</title>
        <authorList>
            <person name="Schaffert L."/>
            <person name="Albersmeier A."/>
            <person name="Kalinowski J."/>
            <person name="Ruckert C."/>
        </authorList>
    </citation>
    <scope>NUCLEOTIDE SEQUENCE [LARGE SCALE GENOMIC DNA]</scope>
    <source>
        <strain evidence="1 2">CAU 212</strain>
    </source>
</reference>
<dbReference type="EMBL" id="CP006764">
    <property type="protein sequence ID" value="AIT61513.1"/>
    <property type="molecule type" value="Genomic_DNA"/>
</dbReference>
<gene>
    <name evidence="1" type="ORF">CDOO_09710</name>
</gene>
<dbReference type="OrthoDB" id="2846443at2"/>
<evidence type="ECO:0000313" key="1">
    <source>
        <dbReference type="EMBL" id="AIT61513.1"/>
    </source>
</evidence>
<dbReference type="KEGG" id="cdo:CDOO_09710"/>
<keyword evidence="2" id="KW-1185">Reference proteome</keyword>
<name>A0A097IHC7_9CORY</name>
<dbReference type="Proteomes" id="UP000029914">
    <property type="component" value="Chromosome"/>
</dbReference>
<evidence type="ECO:0000313" key="2">
    <source>
        <dbReference type="Proteomes" id="UP000029914"/>
    </source>
</evidence>
<dbReference type="eggNOG" id="ENOG502Z8SZ">
    <property type="taxonomic scope" value="Bacteria"/>
</dbReference>
<sequence length="653" mass="73174">MELDESFRRVRFYGTHDLAAGAHMDRVTEVIEKFKVNDTLTSAKDAIELHNVQKYIDNGLFPSAFTEEDRTNAVNLARKMNSAIARFFNTVNDANCASIVTDIDYEYRDDLLDLLGRNKAYDRCSPDVMLSALGNAGIHIGQLLACAKLVSAYPAEVHKKLLSSSENAEHLIRKYLEAGTSVKVHLPTSITPKEVRDLLESYIASPEANLNYMRLIETAPSESEQTTGIDNKLRLQAQHRGAELTEQLFENSRGYKTGVAVNISADQDDPVVVEIDDSDGISARFTYSNSWLEQTLEYPSILNNFLHLFEFADLQAVLTLPSYPAQLSVFERMLGATGVKDYRTGVAFRSKEHLTLLQTGFYLHYLKGRGIDLEDVIAWFFNEYLAEEFNVQNFSFTRSSREATYLEKIRHLFAELDGVVRQFALFVEEGELDPELLAIDSKPVRYREVPSLVAGKYIYQSPGNEISGIVHALFSDQSGLRSVRDGLSGDNFAELIVNNNVLYGDLHEFQKSTVDRLVSLGIVERLNEQLCIANLQQLRILKSLFATEAVNYFHLSAAGRAEVGAMEEKGWVSRRSSLLTEAESAYFNYVLNLVDSSNGPQVRNKYVHGAQANGRGEAPHFDTYITVLKLTIALIIKVNDDFCLADEEQSAVG</sequence>
<organism evidence="1 2">
    <name type="scientific">Corynebacterium doosanense CAU 212 = DSM 45436</name>
    <dbReference type="NCBI Taxonomy" id="558173"/>
    <lineage>
        <taxon>Bacteria</taxon>
        <taxon>Bacillati</taxon>
        <taxon>Actinomycetota</taxon>
        <taxon>Actinomycetes</taxon>
        <taxon>Mycobacteriales</taxon>
        <taxon>Corynebacteriaceae</taxon>
        <taxon>Corynebacterium</taxon>
    </lineage>
</organism>
<accession>A0A097IHC7</accession>
<dbReference type="HOGENOM" id="CLU_027481_0_0_11"/>
<protein>
    <submittedName>
        <fullName evidence="1">Uncharacterized protein</fullName>
    </submittedName>
</protein>
<proteinExistence type="predicted"/>
<dbReference type="AlphaFoldDB" id="A0A097IHC7"/>